<name>A0A8J8MHB9_9FIRM</name>
<protein>
    <submittedName>
        <fullName evidence="2">Uncharacterized protein</fullName>
    </submittedName>
</protein>
<evidence type="ECO:0000313" key="3">
    <source>
        <dbReference type="Proteomes" id="UP000683246"/>
    </source>
</evidence>
<dbReference type="AlphaFoldDB" id="A0A8J8MHB9"/>
<accession>A0A8J8MHB9</accession>
<gene>
    <name evidence="2" type="ORF">HZI73_04565</name>
</gene>
<organism evidence="2 3">
    <name type="scientific">Vallitalea pronyensis</name>
    <dbReference type="NCBI Taxonomy" id="1348613"/>
    <lineage>
        <taxon>Bacteria</taxon>
        <taxon>Bacillati</taxon>
        <taxon>Bacillota</taxon>
        <taxon>Clostridia</taxon>
        <taxon>Lachnospirales</taxon>
        <taxon>Vallitaleaceae</taxon>
        <taxon>Vallitalea</taxon>
    </lineage>
</organism>
<dbReference type="KEGG" id="vpy:HZI73_04565"/>
<keyword evidence="3" id="KW-1185">Reference proteome</keyword>
<keyword evidence="1" id="KW-0472">Membrane</keyword>
<reference evidence="2" key="1">
    <citation type="submission" date="2020-07" db="EMBL/GenBank/DDBJ databases">
        <title>Vallitalea pronyensis genome.</title>
        <authorList>
            <person name="Postec A."/>
        </authorList>
    </citation>
    <scope>NUCLEOTIDE SEQUENCE</scope>
    <source>
        <strain evidence="2">FatNI3</strain>
    </source>
</reference>
<sequence>MWLYVLLGTTEQVKIMHGEVGVMYDAMKFIYSSFFTVVGLLIALAGFVTYTALKRFLHKWMDKERSKLLSHMLEDLANTKQVIGKEYLSSNKCINGQYIFPVVSHTLSFTPDLINKIILTPLKGDKVLAYKAWVKKGQLYIQFQNYSPEEDEGVHWVIIYHDKY</sequence>
<dbReference type="EMBL" id="CP058649">
    <property type="protein sequence ID" value="QUI21609.1"/>
    <property type="molecule type" value="Genomic_DNA"/>
</dbReference>
<feature type="transmembrane region" description="Helical" evidence="1">
    <location>
        <begin position="29"/>
        <end position="53"/>
    </location>
</feature>
<dbReference type="Proteomes" id="UP000683246">
    <property type="component" value="Chromosome"/>
</dbReference>
<keyword evidence="1" id="KW-1133">Transmembrane helix</keyword>
<keyword evidence="1" id="KW-0812">Transmembrane</keyword>
<evidence type="ECO:0000256" key="1">
    <source>
        <dbReference type="SAM" id="Phobius"/>
    </source>
</evidence>
<proteinExistence type="predicted"/>
<dbReference type="RefSeq" id="WP_212697078.1">
    <property type="nucleotide sequence ID" value="NZ_CP058649.1"/>
</dbReference>
<evidence type="ECO:0000313" key="2">
    <source>
        <dbReference type="EMBL" id="QUI21609.1"/>
    </source>
</evidence>